<dbReference type="EMBL" id="ACVB02000029">
    <property type="protein sequence ID" value="EEX73410.1"/>
    <property type="molecule type" value="Genomic_DNA"/>
</dbReference>
<keyword evidence="3" id="KW-0812">Transmembrane</keyword>
<dbReference type="Proteomes" id="UP000006233">
    <property type="component" value="Unassembled WGS sequence"/>
</dbReference>
<organism evidence="4 5">
    <name type="scientific">Leptotrichia hofstadii F0254</name>
    <dbReference type="NCBI Taxonomy" id="634994"/>
    <lineage>
        <taxon>Bacteria</taxon>
        <taxon>Fusobacteriati</taxon>
        <taxon>Fusobacteriota</taxon>
        <taxon>Fusobacteriia</taxon>
        <taxon>Fusobacteriales</taxon>
        <taxon>Leptotrichiaceae</taxon>
        <taxon>Leptotrichia</taxon>
    </lineage>
</organism>
<dbReference type="PANTHER" id="PTHR34295:SF1">
    <property type="entry name" value="BIOTIN TRANSPORTER BIOY"/>
    <property type="match status" value="1"/>
</dbReference>
<reference evidence="4 5" key="1">
    <citation type="submission" date="2009-09" db="EMBL/GenBank/DDBJ databases">
        <authorList>
            <person name="Weinstock G."/>
            <person name="Sodergren E."/>
            <person name="Clifton S."/>
            <person name="Fulton L."/>
            <person name="Fulton B."/>
            <person name="Courtney L."/>
            <person name="Fronick C."/>
            <person name="Harrison M."/>
            <person name="Strong C."/>
            <person name="Farmer C."/>
            <person name="Delahaunty K."/>
            <person name="Markovic C."/>
            <person name="Hall O."/>
            <person name="Minx P."/>
            <person name="Tomlinson C."/>
            <person name="Mitreva M."/>
            <person name="Nelson J."/>
            <person name="Hou S."/>
            <person name="Wollam A."/>
            <person name="Pepin K.H."/>
            <person name="Johnson M."/>
            <person name="Bhonagiri V."/>
            <person name="Nash W.E."/>
            <person name="Warren W."/>
            <person name="Chinwalla A."/>
            <person name="Mardis E.R."/>
            <person name="Wilson R.K."/>
        </authorList>
    </citation>
    <scope>NUCLEOTIDE SEQUENCE [LARGE SCALE GENOMIC DNA]</scope>
    <source>
        <strain evidence="4 5">F0254</strain>
    </source>
</reference>
<evidence type="ECO:0000313" key="4">
    <source>
        <dbReference type="EMBL" id="EEX73410.1"/>
    </source>
</evidence>
<keyword evidence="2" id="KW-0813">Transport</keyword>
<evidence type="ECO:0000256" key="3">
    <source>
        <dbReference type="SAM" id="Phobius"/>
    </source>
</evidence>
<comment type="similarity">
    <text evidence="1 2">Belongs to the BioY family.</text>
</comment>
<evidence type="ECO:0000256" key="2">
    <source>
        <dbReference type="PIRNR" id="PIRNR016661"/>
    </source>
</evidence>
<keyword evidence="2 3" id="KW-0472">Membrane</keyword>
<dbReference type="AlphaFoldDB" id="C9N1L7"/>
<gene>
    <name evidence="4" type="ORF">GCWU000323_02739</name>
</gene>
<evidence type="ECO:0000256" key="1">
    <source>
        <dbReference type="ARBA" id="ARBA00010692"/>
    </source>
</evidence>
<sequence>MEVLLMKQNALINNIIKIETKEKEILKNVLLVLGGVVFLSLMAQVMIPLPYTPVPITLGTFGVTLMALLYGRKLGTATILSYVAAGSLGAPVFAGAKAGSLFSPTGGYILGYIVSAILLGYLADKGVTKSYVKTILSLMLSSAIILTLGALVLSLFVTNKNVFMIGVLPFLPGDALKSTAVTLLVPTLWKFVPKNDKQ</sequence>
<evidence type="ECO:0000313" key="5">
    <source>
        <dbReference type="Proteomes" id="UP000006233"/>
    </source>
</evidence>
<accession>C9N1L7</accession>
<dbReference type="STRING" id="634994.GCWU000323_02739"/>
<dbReference type="GO" id="GO:0015225">
    <property type="term" value="F:biotin transmembrane transporter activity"/>
    <property type="evidence" value="ECO:0007669"/>
    <property type="project" value="UniProtKB-UniRule"/>
</dbReference>
<dbReference type="GO" id="GO:0005886">
    <property type="term" value="C:plasma membrane"/>
    <property type="evidence" value="ECO:0007669"/>
    <property type="project" value="UniProtKB-SubCell"/>
</dbReference>
<dbReference type="PANTHER" id="PTHR34295">
    <property type="entry name" value="BIOTIN TRANSPORTER BIOY"/>
    <property type="match status" value="1"/>
</dbReference>
<dbReference type="PIRSF" id="PIRSF016661">
    <property type="entry name" value="BioY"/>
    <property type="match status" value="1"/>
</dbReference>
<dbReference type="HOGENOM" id="CLU_077931_2_0_0"/>
<protein>
    <recommendedName>
        <fullName evidence="2">Biotin transporter</fullName>
    </recommendedName>
</protein>
<proteinExistence type="inferred from homology"/>
<comment type="subcellular location">
    <subcellularLocation>
        <location evidence="2">Cell membrane</location>
        <topology evidence="2">Multi-pass membrane protein</topology>
    </subcellularLocation>
</comment>
<dbReference type="Pfam" id="PF02632">
    <property type="entry name" value="BioY"/>
    <property type="match status" value="1"/>
</dbReference>
<comment type="caution">
    <text evidence="4">The sequence shown here is derived from an EMBL/GenBank/DDBJ whole genome shotgun (WGS) entry which is preliminary data.</text>
</comment>
<dbReference type="Gene3D" id="1.10.1760.20">
    <property type="match status" value="1"/>
</dbReference>
<dbReference type="InterPro" id="IPR003784">
    <property type="entry name" value="BioY"/>
</dbReference>
<feature type="transmembrane region" description="Helical" evidence="3">
    <location>
        <begin position="106"/>
        <end position="123"/>
    </location>
</feature>
<name>C9N1L7_9FUSO</name>
<dbReference type="eggNOG" id="COG1268">
    <property type="taxonomic scope" value="Bacteria"/>
</dbReference>
<keyword evidence="2" id="KW-1003">Cell membrane</keyword>
<keyword evidence="3" id="KW-1133">Transmembrane helix</keyword>
<feature type="transmembrane region" description="Helical" evidence="3">
    <location>
        <begin position="53"/>
        <end position="70"/>
    </location>
</feature>
<feature type="transmembrane region" description="Helical" evidence="3">
    <location>
        <begin position="135"/>
        <end position="157"/>
    </location>
</feature>
<feature type="transmembrane region" description="Helical" evidence="3">
    <location>
        <begin position="25"/>
        <end position="47"/>
    </location>
</feature>
<feature type="transmembrane region" description="Helical" evidence="3">
    <location>
        <begin position="77"/>
        <end position="94"/>
    </location>
</feature>